<dbReference type="AlphaFoldDB" id="A0A098GAC8"/>
<sequence length="316" mass="37173">MKKIIATLFSFFILIHSSNLYADNEVPNEFYITEHWISLTTSFDIETKTHKIGTLYRKFFSFLLTYEFFDPFDNKMATARSRFFSYTAHFDIYDRNESFLGYAEERIFTFFPTFDIYGRDGSTKLARASMNFWGTTFTIYDPVTDQEMAMMHRPFFRVKNDWTISITNRALFERKNIDFRVLMTVLAFQGDRENWEKDQNNNLHKKRTFLNSTNAAFAVPDNELNTLKDRIATASQLAGLDNVQKPDEKTLEQIAIELERDYKKAQANTDETTQTAQERLNSFIDYSLNLIELHDMPDSRKKAIIYLLKMRLEGGV</sequence>
<dbReference type="Proteomes" id="UP000032430">
    <property type="component" value="Chromosome I"/>
</dbReference>
<keyword evidence="4" id="KW-1185">Reference proteome</keyword>
<evidence type="ECO:0000313" key="4">
    <source>
        <dbReference type="Proteomes" id="UP000032430"/>
    </source>
</evidence>
<evidence type="ECO:0000313" key="3">
    <source>
        <dbReference type="EMBL" id="CEG58975.1"/>
    </source>
</evidence>
<dbReference type="KEGG" id="lfa:LFA_3650"/>
<dbReference type="EMBL" id="LN614827">
    <property type="protein sequence ID" value="CEG58975.1"/>
    <property type="molecule type" value="Genomic_DNA"/>
</dbReference>
<gene>
    <name evidence="3" type="ORF">LFA_3650</name>
</gene>
<evidence type="ECO:0000256" key="1">
    <source>
        <dbReference type="SAM" id="Coils"/>
    </source>
</evidence>
<protein>
    <submittedName>
        <fullName evidence="3">Uncharacterized protein</fullName>
    </submittedName>
</protein>
<name>A0A098GAC8_9GAMM</name>
<reference evidence="4" key="1">
    <citation type="submission" date="2014-09" db="EMBL/GenBank/DDBJ databases">
        <authorList>
            <person name="Gomez-Valero L."/>
        </authorList>
    </citation>
    <scope>NUCLEOTIDE SEQUENCE [LARGE SCALE GENOMIC DNA]</scope>
    <source>
        <strain evidence="4">ATCC700992</strain>
    </source>
</reference>
<organism evidence="3 4">
    <name type="scientific">Legionella fallonii LLAP-10</name>
    <dbReference type="NCBI Taxonomy" id="1212491"/>
    <lineage>
        <taxon>Bacteria</taxon>
        <taxon>Pseudomonadati</taxon>
        <taxon>Pseudomonadota</taxon>
        <taxon>Gammaproteobacteria</taxon>
        <taxon>Legionellales</taxon>
        <taxon>Legionellaceae</taxon>
        <taxon>Legionella</taxon>
    </lineage>
</organism>
<keyword evidence="1" id="KW-0175">Coiled coil</keyword>
<dbReference type="OrthoDB" id="5634880at2"/>
<dbReference type="SUPFAM" id="SSF54518">
    <property type="entry name" value="Tubby C-terminal domain-like"/>
    <property type="match status" value="1"/>
</dbReference>
<accession>A0A098GAC8</accession>
<dbReference type="HOGENOM" id="CLU_873907_0_0_6"/>
<feature type="signal peptide" evidence="2">
    <location>
        <begin position="1"/>
        <end position="22"/>
    </location>
</feature>
<feature type="chain" id="PRO_5001935529" evidence="2">
    <location>
        <begin position="23"/>
        <end position="316"/>
    </location>
</feature>
<feature type="coiled-coil region" evidence="1">
    <location>
        <begin position="248"/>
        <end position="275"/>
    </location>
</feature>
<proteinExistence type="predicted"/>
<keyword evidence="2" id="KW-0732">Signal</keyword>
<dbReference type="Pfam" id="PF04525">
    <property type="entry name" value="LOR"/>
    <property type="match status" value="1"/>
</dbReference>
<dbReference type="InterPro" id="IPR025659">
    <property type="entry name" value="Tubby-like_C"/>
</dbReference>
<evidence type="ECO:0000256" key="2">
    <source>
        <dbReference type="SAM" id="SignalP"/>
    </source>
</evidence>
<dbReference type="RefSeq" id="WP_045097188.1">
    <property type="nucleotide sequence ID" value="NZ_LN614827.1"/>
</dbReference>
<dbReference type="InterPro" id="IPR007612">
    <property type="entry name" value="LOR"/>
</dbReference>